<dbReference type="EMBL" id="JAHUZB010000007">
    <property type="protein sequence ID" value="MBV7392050.1"/>
    <property type="molecule type" value="Genomic_DNA"/>
</dbReference>
<comment type="caution">
    <text evidence="1">The sequence shown here is derived from an EMBL/GenBank/DDBJ whole genome shotgun (WGS) entry which is preliminary data.</text>
</comment>
<accession>A0ABS6TGM9</accession>
<dbReference type="Pfam" id="PF13384">
    <property type="entry name" value="HTH_23"/>
    <property type="match status" value="1"/>
</dbReference>
<keyword evidence="2" id="KW-1185">Reference proteome</keyword>
<organism evidence="1 2">
    <name type="scientific">Enterococcus alishanensis</name>
    <dbReference type="NCBI Taxonomy" id="1303817"/>
    <lineage>
        <taxon>Bacteria</taxon>
        <taxon>Bacillati</taxon>
        <taxon>Bacillota</taxon>
        <taxon>Bacilli</taxon>
        <taxon>Lactobacillales</taxon>
        <taxon>Enterococcaceae</taxon>
        <taxon>Enterococcus</taxon>
    </lineage>
</organism>
<dbReference type="Proteomes" id="UP000774130">
    <property type="component" value="Unassembled WGS sequence"/>
</dbReference>
<name>A0ABS6TGM9_9ENTE</name>
<gene>
    <name evidence="1" type="ORF">KUA55_15315</name>
</gene>
<dbReference type="RefSeq" id="WP_218327262.1">
    <property type="nucleotide sequence ID" value="NZ_JAHUZB010000007.1"/>
</dbReference>
<reference evidence="1 2" key="1">
    <citation type="submission" date="2021-06" db="EMBL/GenBank/DDBJ databases">
        <title>Enterococcus alishanensis sp. nov., a novel lactic acid bacterium isolated from fresh coffee beans.</title>
        <authorList>
            <person name="Chen Y.-S."/>
        </authorList>
    </citation>
    <scope>NUCLEOTIDE SEQUENCE [LARGE SCALE GENOMIC DNA]</scope>
    <source>
        <strain evidence="1 2">ALS3</strain>
    </source>
</reference>
<proteinExistence type="predicted"/>
<evidence type="ECO:0000313" key="1">
    <source>
        <dbReference type="EMBL" id="MBV7392050.1"/>
    </source>
</evidence>
<evidence type="ECO:0000313" key="2">
    <source>
        <dbReference type="Proteomes" id="UP000774130"/>
    </source>
</evidence>
<protein>
    <submittedName>
        <fullName evidence="1">Helix-turn-helix domain-containing protein</fullName>
    </submittedName>
</protein>
<sequence length="162" mass="19945">MERAEIETALKNYQGLFHKVLHVSRVYPFSPDYEDYFQQLQLAFFQRCLTQEEVNLPEMFRYLCWQVRDHQRKNLRQQKIKERSYDRYQEPINNPEAESQLKLFLTINWPKLSRGEQIFLKERWLAGRSIQEIADQYQVSRSTIFYWRKQLAKRLGSYFYED</sequence>